<dbReference type="InterPro" id="IPR049445">
    <property type="entry name" value="TetR_SbtR-like_C"/>
</dbReference>
<sequence>MPSTLSTDDREVEGTLDFVRLTDMAPARTLRADAARNREKLLSAATRLFAERGLDVPMEHIARTAGVSIGTLYAHFPTRVALFEAIFPTRLAALQELGRKALAEPDAWQAFVGYLQDVFAMHAEDHGLNEVLARDIPDAAGVVQSCRQGAGHAAELIDRAHADGRLRADFTITDMSTLTRAMTRVIRDSINGGTDEWRRFLGIYIDGLRAENP</sequence>
<dbReference type="AlphaFoldDB" id="C7PVJ9"/>
<evidence type="ECO:0000313" key="7">
    <source>
        <dbReference type="Proteomes" id="UP000000851"/>
    </source>
</evidence>
<dbReference type="EMBL" id="CP001700">
    <property type="protein sequence ID" value="ACU69355.1"/>
    <property type="molecule type" value="Genomic_DNA"/>
</dbReference>
<feature type="domain" description="HTH tetR-type" evidence="5">
    <location>
        <begin position="35"/>
        <end position="94"/>
    </location>
</feature>
<keyword evidence="1" id="KW-0805">Transcription regulation</keyword>
<dbReference type="PRINTS" id="PR00455">
    <property type="entry name" value="HTHTETR"/>
</dbReference>
<dbReference type="Pfam" id="PF00440">
    <property type="entry name" value="TetR_N"/>
    <property type="match status" value="1"/>
</dbReference>
<dbReference type="PANTHER" id="PTHR30055">
    <property type="entry name" value="HTH-TYPE TRANSCRIPTIONAL REGULATOR RUTR"/>
    <property type="match status" value="1"/>
</dbReference>
<keyword evidence="7" id="KW-1185">Reference proteome</keyword>
<dbReference type="KEGG" id="cai:Caci_0403"/>
<organism evidence="6 7">
    <name type="scientific">Catenulispora acidiphila (strain DSM 44928 / JCM 14897 / NBRC 102108 / NRRL B-24433 / ID139908)</name>
    <dbReference type="NCBI Taxonomy" id="479433"/>
    <lineage>
        <taxon>Bacteria</taxon>
        <taxon>Bacillati</taxon>
        <taxon>Actinomycetota</taxon>
        <taxon>Actinomycetes</taxon>
        <taxon>Catenulisporales</taxon>
        <taxon>Catenulisporaceae</taxon>
        <taxon>Catenulispora</taxon>
    </lineage>
</organism>
<dbReference type="GO" id="GO:0000976">
    <property type="term" value="F:transcription cis-regulatory region binding"/>
    <property type="evidence" value="ECO:0007669"/>
    <property type="project" value="TreeGrafter"/>
</dbReference>
<proteinExistence type="predicted"/>
<dbReference type="Pfam" id="PF21597">
    <property type="entry name" value="TetR_C_43"/>
    <property type="match status" value="1"/>
</dbReference>
<dbReference type="InterPro" id="IPR036271">
    <property type="entry name" value="Tet_transcr_reg_TetR-rel_C_sf"/>
</dbReference>
<keyword evidence="3" id="KW-0804">Transcription</keyword>
<keyword evidence="2 4" id="KW-0238">DNA-binding</keyword>
<evidence type="ECO:0000259" key="5">
    <source>
        <dbReference type="PROSITE" id="PS50977"/>
    </source>
</evidence>
<dbReference type="InParanoid" id="C7PVJ9"/>
<evidence type="ECO:0000256" key="3">
    <source>
        <dbReference type="ARBA" id="ARBA00023163"/>
    </source>
</evidence>
<dbReference type="HOGENOM" id="CLU_069356_17_0_11"/>
<dbReference type="PANTHER" id="PTHR30055:SF234">
    <property type="entry name" value="HTH-TYPE TRANSCRIPTIONAL REGULATOR BETI"/>
    <property type="match status" value="1"/>
</dbReference>
<dbReference type="InterPro" id="IPR009057">
    <property type="entry name" value="Homeodomain-like_sf"/>
</dbReference>
<dbReference type="SUPFAM" id="SSF46689">
    <property type="entry name" value="Homeodomain-like"/>
    <property type="match status" value="1"/>
</dbReference>
<dbReference type="InterPro" id="IPR050109">
    <property type="entry name" value="HTH-type_TetR-like_transc_reg"/>
</dbReference>
<dbReference type="InterPro" id="IPR001647">
    <property type="entry name" value="HTH_TetR"/>
</dbReference>
<reference evidence="6 7" key="1">
    <citation type="journal article" date="2009" name="Stand. Genomic Sci.">
        <title>Complete genome sequence of Catenulispora acidiphila type strain (ID 139908).</title>
        <authorList>
            <person name="Copeland A."/>
            <person name="Lapidus A."/>
            <person name="Glavina Del Rio T."/>
            <person name="Nolan M."/>
            <person name="Lucas S."/>
            <person name="Chen F."/>
            <person name="Tice H."/>
            <person name="Cheng J.F."/>
            <person name="Bruce D."/>
            <person name="Goodwin L."/>
            <person name="Pitluck S."/>
            <person name="Mikhailova N."/>
            <person name="Pati A."/>
            <person name="Ivanova N."/>
            <person name="Mavromatis K."/>
            <person name="Chen A."/>
            <person name="Palaniappan K."/>
            <person name="Chain P."/>
            <person name="Land M."/>
            <person name="Hauser L."/>
            <person name="Chang Y.J."/>
            <person name="Jeffries C.D."/>
            <person name="Chertkov O."/>
            <person name="Brettin T."/>
            <person name="Detter J.C."/>
            <person name="Han C."/>
            <person name="Ali Z."/>
            <person name="Tindall B.J."/>
            <person name="Goker M."/>
            <person name="Bristow J."/>
            <person name="Eisen J.A."/>
            <person name="Markowitz V."/>
            <person name="Hugenholtz P."/>
            <person name="Kyrpides N.C."/>
            <person name="Klenk H.P."/>
        </authorList>
    </citation>
    <scope>NUCLEOTIDE SEQUENCE [LARGE SCALE GENOMIC DNA]</scope>
    <source>
        <strain evidence="7">DSM 44928 / JCM 14897 / NBRC 102108 / NRRL B-24433 / ID139908</strain>
    </source>
</reference>
<dbReference type="SUPFAM" id="SSF48498">
    <property type="entry name" value="Tetracyclin repressor-like, C-terminal domain"/>
    <property type="match status" value="1"/>
</dbReference>
<evidence type="ECO:0000256" key="1">
    <source>
        <dbReference type="ARBA" id="ARBA00023015"/>
    </source>
</evidence>
<evidence type="ECO:0000313" key="6">
    <source>
        <dbReference type="EMBL" id="ACU69355.1"/>
    </source>
</evidence>
<feature type="DNA-binding region" description="H-T-H motif" evidence="4">
    <location>
        <begin position="57"/>
        <end position="76"/>
    </location>
</feature>
<protein>
    <submittedName>
        <fullName evidence="6">Transcriptional regulator, TetR family</fullName>
    </submittedName>
</protein>
<dbReference type="Gene3D" id="1.10.357.10">
    <property type="entry name" value="Tetracycline Repressor, domain 2"/>
    <property type="match status" value="1"/>
</dbReference>
<name>C7PVJ9_CATAD</name>
<evidence type="ECO:0000256" key="4">
    <source>
        <dbReference type="PROSITE-ProRule" id="PRU00335"/>
    </source>
</evidence>
<dbReference type="PROSITE" id="PS50977">
    <property type="entry name" value="HTH_TETR_2"/>
    <property type="match status" value="1"/>
</dbReference>
<dbReference type="eggNOG" id="COG1309">
    <property type="taxonomic scope" value="Bacteria"/>
</dbReference>
<evidence type="ECO:0000256" key="2">
    <source>
        <dbReference type="ARBA" id="ARBA00023125"/>
    </source>
</evidence>
<dbReference type="GO" id="GO:0003700">
    <property type="term" value="F:DNA-binding transcription factor activity"/>
    <property type="evidence" value="ECO:0007669"/>
    <property type="project" value="TreeGrafter"/>
</dbReference>
<accession>C7PVJ9</accession>
<dbReference type="Proteomes" id="UP000000851">
    <property type="component" value="Chromosome"/>
</dbReference>
<gene>
    <name evidence="6" type="ordered locus">Caci_0403</name>
</gene>